<dbReference type="Proteomes" id="UP000027920">
    <property type="component" value="Unassembled WGS sequence"/>
</dbReference>
<dbReference type="GO" id="GO:0003682">
    <property type="term" value="F:chromatin binding"/>
    <property type="evidence" value="ECO:0007669"/>
    <property type="project" value="TreeGrafter"/>
</dbReference>
<dbReference type="InterPro" id="IPR036188">
    <property type="entry name" value="FAD/NAD-bd_sf"/>
</dbReference>
<dbReference type="VEuPathDB" id="FungiDB:A1O9_06348"/>
<dbReference type="Gene3D" id="3.50.50.60">
    <property type="entry name" value="FAD/NAD(P)-binding domain"/>
    <property type="match status" value="1"/>
</dbReference>
<gene>
    <name evidence="2" type="ORF">A1O9_06348</name>
</gene>
<proteinExistence type="predicted"/>
<dbReference type="OrthoDB" id="5046242at2759"/>
<reference evidence="2 3" key="1">
    <citation type="submission" date="2013-03" db="EMBL/GenBank/DDBJ databases">
        <title>The Genome Sequence of Exophiala aquamarina CBS 119918.</title>
        <authorList>
            <consortium name="The Broad Institute Genomics Platform"/>
            <person name="Cuomo C."/>
            <person name="de Hoog S."/>
            <person name="Gorbushina A."/>
            <person name="Walker B."/>
            <person name="Young S.K."/>
            <person name="Zeng Q."/>
            <person name="Gargeya S."/>
            <person name="Fitzgerald M."/>
            <person name="Haas B."/>
            <person name="Abouelleil A."/>
            <person name="Allen A.W."/>
            <person name="Alvarado L."/>
            <person name="Arachchi H.M."/>
            <person name="Berlin A.M."/>
            <person name="Chapman S.B."/>
            <person name="Gainer-Dewar J."/>
            <person name="Goldberg J."/>
            <person name="Griggs A."/>
            <person name="Gujja S."/>
            <person name="Hansen M."/>
            <person name="Howarth C."/>
            <person name="Imamovic A."/>
            <person name="Ireland A."/>
            <person name="Larimer J."/>
            <person name="McCowan C."/>
            <person name="Murphy C."/>
            <person name="Pearson M."/>
            <person name="Poon T.W."/>
            <person name="Priest M."/>
            <person name="Roberts A."/>
            <person name="Saif S."/>
            <person name="Shea T."/>
            <person name="Sisk P."/>
            <person name="Sykes S."/>
            <person name="Wortman J."/>
            <person name="Nusbaum C."/>
            <person name="Birren B."/>
        </authorList>
    </citation>
    <scope>NUCLEOTIDE SEQUENCE [LARGE SCALE GENOMIC DNA]</scope>
    <source>
        <strain evidence="2 3">CBS 119918</strain>
    </source>
</reference>
<dbReference type="EMBL" id="AMGV01000004">
    <property type="protein sequence ID" value="KEF58422.1"/>
    <property type="molecule type" value="Genomic_DNA"/>
</dbReference>
<comment type="caution">
    <text evidence="2">The sequence shown here is derived from an EMBL/GenBank/DDBJ whole genome shotgun (WGS) entry which is preliminary data.</text>
</comment>
<dbReference type="STRING" id="1182545.A0A072PF85"/>
<keyword evidence="3" id="KW-1185">Reference proteome</keyword>
<evidence type="ECO:0000259" key="1">
    <source>
        <dbReference type="Pfam" id="PF01593"/>
    </source>
</evidence>
<dbReference type="PANTHER" id="PTHR10742">
    <property type="entry name" value="FLAVIN MONOAMINE OXIDASE"/>
    <property type="match status" value="1"/>
</dbReference>
<dbReference type="SUPFAM" id="SSF54373">
    <property type="entry name" value="FAD-linked reductases, C-terminal domain"/>
    <property type="match status" value="1"/>
</dbReference>
<feature type="domain" description="Amine oxidase" evidence="1">
    <location>
        <begin position="17"/>
        <end position="495"/>
    </location>
</feature>
<dbReference type="GO" id="GO:0016491">
    <property type="term" value="F:oxidoreductase activity"/>
    <property type="evidence" value="ECO:0007669"/>
    <property type="project" value="InterPro"/>
</dbReference>
<dbReference type="GO" id="GO:0050660">
    <property type="term" value="F:flavin adenine dinucleotide binding"/>
    <property type="evidence" value="ECO:0007669"/>
    <property type="project" value="TreeGrafter"/>
</dbReference>
<dbReference type="SUPFAM" id="SSF51905">
    <property type="entry name" value="FAD/NAD(P)-binding domain"/>
    <property type="match status" value="1"/>
</dbReference>
<dbReference type="PANTHER" id="PTHR10742:SF414">
    <property type="entry name" value="CONTAINING AMINE OXIDASE, PUTATIVE (AFU_ORTHOLOGUE AFUA_3G12150)-RELATED"/>
    <property type="match status" value="1"/>
</dbReference>
<protein>
    <recommendedName>
        <fullName evidence="1">Amine oxidase domain-containing protein</fullName>
    </recommendedName>
</protein>
<dbReference type="AlphaFoldDB" id="A0A072PF85"/>
<organism evidence="2 3">
    <name type="scientific">Exophiala aquamarina CBS 119918</name>
    <dbReference type="NCBI Taxonomy" id="1182545"/>
    <lineage>
        <taxon>Eukaryota</taxon>
        <taxon>Fungi</taxon>
        <taxon>Dikarya</taxon>
        <taxon>Ascomycota</taxon>
        <taxon>Pezizomycotina</taxon>
        <taxon>Eurotiomycetes</taxon>
        <taxon>Chaetothyriomycetidae</taxon>
        <taxon>Chaetothyriales</taxon>
        <taxon>Herpotrichiellaceae</taxon>
        <taxon>Exophiala</taxon>
    </lineage>
</organism>
<evidence type="ECO:0000313" key="2">
    <source>
        <dbReference type="EMBL" id="KEF58422.1"/>
    </source>
</evidence>
<dbReference type="InterPro" id="IPR002937">
    <property type="entry name" value="Amino_oxidase"/>
</dbReference>
<dbReference type="Pfam" id="PF01593">
    <property type="entry name" value="Amino_oxidase"/>
    <property type="match status" value="1"/>
</dbReference>
<dbReference type="InterPro" id="IPR050281">
    <property type="entry name" value="Flavin_monoamine_oxidase"/>
</dbReference>
<evidence type="ECO:0000313" key="3">
    <source>
        <dbReference type="Proteomes" id="UP000027920"/>
    </source>
</evidence>
<dbReference type="Gene3D" id="3.90.660.10">
    <property type="match status" value="1"/>
</dbReference>
<dbReference type="RefSeq" id="XP_013261012.1">
    <property type="nucleotide sequence ID" value="XM_013405558.1"/>
</dbReference>
<accession>A0A072PF85</accession>
<dbReference type="PRINTS" id="PR00419">
    <property type="entry name" value="ADXRDTASE"/>
</dbReference>
<sequence>MSPPHIIPHVAVIGAGMAGLRCSTVLARSGFKVTILEARNRIGGRVHQQSSGGHLVDMGPNWIHGTKGNPILTLAEKTHTAVLEPEEDSALFGSDGLRRPEAEAKALSAKIWGLIADAFKYSDENWLDPQMSLFDYIKARLDEDDKLETRNRVNRLKLDRRDLLRHAEMWGPFIGDPIQTQSMRFFWLEQCIEGENVIVAGTYRNILAEVARLALEHEQRDNVDLRLDTEAVHFELARDGTDRNDEDKVTVTTAAGDKLSFNDIVLTAPLGWLKRNKDSAFTPALPSGLSQAIDNINYGRLEKLYVTFPSAFWLGEGGRDTSRHPIFTQFHSPNYVEHPEGASWNQEIVSLAHLPGPNAHPTLLFYIYGPCATWVVEQVTNLTPHSDTYNAVLAKFAEPFYSRLPNYSPSTNAACIPKSFLMTQWQNDKFAGNGSYCNFQVDLEHGDKDILAMRWSCGMGAEKGLWLAGEHTAPFIALGTTTGAYWSGEGVATDICERYGIAKAEDSCEVEQQGQKKDVTSAKENGDAANLNGLAL</sequence>
<dbReference type="GO" id="GO:0006338">
    <property type="term" value="P:chromatin remodeling"/>
    <property type="evidence" value="ECO:0007669"/>
    <property type="project" value="TreeGrafter"/>
</dbReference>
<name>A0A072PF85_9EURO</name>
<dbReference type="GeneID" id="25281265"/>
<dbReference type="HOGENOM" id="CLU_004498_7_1_1"/>